<dbReference type="Proteomes" id="UP000315295">
    <property type="component" value="Unassembled WGS sequence"/>
</dbReference>
<evidence type="ECO:0000313" key="3">
    <source>
        <dbReference type="Proteomes" id="UP000315295"/>
    </source>
</evidence>
<feature type="compositionally biased region" description="Basic and acidic residues" evidence="1">
    <location>
        <begin position="62"/>
        <end position="77"/>
    </location>
</feature>
<feature type="compositionally biased region" description="Basic and acidic residues" evidence="1">
    <location>
        <begin position="43"/>
        <end position="52"/>
    </location>
</feature>
<evidence type="ECO:0000256" key="1">
    <source>
        <dbReference type="SAM" id="MobiDB-lite"/>
    </source>
</evidence>
<gene>
    <name evidence="2" type="ORF">C1H46_018775</name>
</gene>
<protein>
    <submittedName>
        <fullName evidence="2">Uncharacterized protein</fullName>
    </submittedName>
</protein>
<reference evidence="2 3" key="1">
    <citation type="journal article" date="2019" name="G3 (Bethesda)">
        <title>Sequencing of a Wild Apple (Malus baccata) Genome Unravels the Differences Between Cultivated and Wild Apple Species Regarding Disease Resistance and Cold Tolerance.</title>
        <authorList>
            <person name="Chen X."/>
        </authorList>
    </citation>
    <scope>NUCLEOTIDE SEQUENCE [LARGE SCALE GENOMIC DNA]</scope>
    <source>
        <strain evidence="3">cv. Shandingzi</strain>
        <tissue evidence="2">Leaves</tissue>
    </source>
</reference>
<comment type="caution">
    <text evidence="2">The sequence shown here is derived from an EMBL/GenBank/DDBJ whole genome shotgun (WGS) entry which is preliminary data.</text>
</comment>
<keyword evidence="3" id="KW-1185">Reference proteome</keyword>
<dbReference type="EMBL" id="VIEB01000309">
    <property type="protein sequence ID" value="TQD95627.1"/>
    <property type="molecule type" value="Genomic_DNA"/>
</dbReference>
<evidence type="ECO:0000313" key="2">
    <source>
        <dbReference type="EMBL" id="TQD95627.1"/>
    </source>
</evidence>
<name>A0A540MA57_MALBA</name>
<accession>A0A540MA57</accession>
<proteinExistence type="predicted"/>
<organism evidence="2 3">
    <name type="scientific">Malus baccata</name>
    <name type="common">Siberian crab apple</name>
    <name type="synonym">Pyrus baccata</name>
    <dbReference type="NCBI Taxonomy" id="106549"/>
    <lineage>
        <taxon>Eukaryota</taxon>
        <taxon>Viridiplantae</taxon>
        <taxon>Streptophyta</taxon>
        <taxon>Embryophyta</taxon>
        <taxon>Tracheophyta</taxon>
        <taxon>Spermatophyta</taxon>
        <taxon>Magnoliopsida</taxon>
        <taxon>eudicotyledons</taxon>
        <taxon>Gunneridae</taxon>
        <taxon>Pentapetalae</taxon>
        <taxon>rosids</taxon>
        <taxon>fabids</taxon>
        <taxon>Rosales</taxon>
        <taxon>Rosaceae</taxon>
        <taxon>Amygdaloideae</taxon>
        <taxon>Maleae</taxon>
        <taxon>Malus</taxon>
    </lineage>
</organism>
<sequence>MESLQSKPFSPQQNPLWILLVRILENCESYPFIIYHTTRFTDLQDPHKENSAKNRTPFHPTESVDHNKAIESIRHNS</sequence>
<feature type="region of interest" description="Disordered" evidence="1">
    <location>
        <begin position="43"/>
        <end position="77"/>
    </location>
</feature>
<dbReference type="AlphaFoldDB" id="A0A540MA57"/>